<dbReference type="InterPro" id="IPR017907">
    <property type="entry name" value="Znf_RING_CS"/>
</dbReference>
<keyword evidence="3 7" id="KW-0863">Zinc-finger</keyword>
<keyword evidence="2" id="KW-0547">Nucleotide-binding</keyword>
<dbReference type="GO" id="GO:0008094">
    <property type="term" value="F:ATP-dependent activity, acting on DNA"/>
    <property type="evidence" value="ECO:0007669"/>
    <property type="project" value="TreeGrafter"/>
</dbReference>
<dbReference type="PROSITE" id="PS50089">
    <property type="entry name" value="ZF_RING_2"/>
    <property type="match status" value="1"/>
</dbReference>
<dbReference type="Proteomes" id="UP000710849">
    <property type="component" value="Unassembled WGS sequence"/>
</dbReference>
<dbReference type="GO" id="GO:0005524">
    <property type="term" value="F:ATP binding"/>
    <property type="evidence" value="ECO:0007669"/>
    <property type="project" value="UniProtKB-KW"/>
</dbReference>
<evidence type="ECO:0000313" key="12">
    <source>
        <dbReference type="EMBL" id="KAF7947218.1"/>
    </source>
</evidence>
<dbReference type="InterPro" id="IPR014001">
    <property type="entry name" value="Helicase_ATP-bd"/>
</dbReference>
<accession>A0A9P5IU32</accession>
<evidence type="ECO:0000256" key="5">
    <source>
        <dbReference type="ARBA" id="ARBA00022833"/>
    </source>
</evidence>
<feature type="domain" description="RING-type" evidence="9">
    <location>
        <begin position="690"/>
        <end position="743"/>
    </location>
</feature>
<dbReference type="AlphaFoldDB" id="A0A9P5IU32"/>
<dbReference type="GeneID" id="62148056"/>
<keyword evidence="1" id="KW-0479">Metal-binding</keyword>
<evidence type="ECO:0000256" key="7">
    <source>
        <dbReference type="PROSITE-ProRule" id="PRU00175"/>
    </source>
</evidence>
<dbReference type="GO" id="GO:0006281">
    <property type="term" value="P:DNA repair"/>
    <property type="evidence" value="ECO:0007669"/>
    <property type="project" value="TreeGrafter"/>
</dbReference>
<evidence type="ECO:0000259" key="9">
    <source>
        <dbReference type="PROSITE" id="PS50089"/>
    </source>
</evidence>
<dbReference type="GO" id="GO:0005634">
    <property type="term" value="C:nucleus"/>
    <property type="evidence" value="ECO:0007669"/>
    <property type="project" value="TreeGrafter"/>
</dbReference>
<dbReference type="SMART" id="SM00487">
    <property type="entry name" value="DEXDc"/>
    <property type="match status" value="1"/>
</dbReference>
<evidence type="ECO:0000256" key="6">
    <source>
        <dbReference type="ARBA" id="ARBA00022840"/>
    </source>
</evidence>
<protein>
    <submittedName>
        <fullName evidence="12">Uncharacterized protein</fullName>
    </submittedName>
</protein>
<dbReference type="Gene3D" id="3.40.50.10810">
    <property type="entry name" value="Tandem AAA-ATPase domain"/>
    <property type="match status" value="1"/>
</dbReference>
<evidence type="ECO:0000256" key="1">
    <source>
        <dbReference type="ARBA" id="ARBA00022723"/>
    </source>
</evidence>
<dbReference type="InterPro" id="IPR050628">
    <property type="entry name" value="SNF2_RAD54_helicase_TF"/>
</dbReference>
<organism evidence="12 13">
    <name type="scientific">Botrytis byssoidea</name>
    <dbReference type="NCBI Taxonomy" id="139641"/>
    <lineage>
        <taxon>Eukaryota</taxon>
        <taxon>Fungi</taxon>
        <taxon>Dikarya</taxon>
        <taxon>Ascomycota</taxon>
        <taxon>Pezizomycotina</taxon>
        <taxon>Leotiomycetes</taxon>
        <taxon>Helotiales</taxon>
        <taxon>Sclerotiniaceae</taxon>
        <taxon>Botrytis</taxon>
    </lineage>
</organism>
<dbReference type="Pfam" id="PF00176">
    <property type="entry name" value="SNF2-rel_dom"/>
    <property type="match status" value="1"/>
</dbReference>
<keyword evidence="4" id="KW-0378">Hydrolase</keyword>
<dbReference type="InterPro" id="IPR000330">
    <property type="entry name" value="SNF2_N"/>
</dbReference>
<dbReference type="InterPro" id="IPR038718">
    <property type="entry name" value="SNF2-like_sf"/>
</dbReference>
<comment type="caution">
    <text evidence="12">The sequence shown here is derived from an EMBL/GenBank/DDBJ whole genome shotgun (WGS) entry which is preliminary data.</text>
</comment>
<sequence>MSSPNGEAHSHQKNKRGLPDILEPSFDPDGPTWAFHSYKKTRRDPVSHSGTQNDENSDHVGSFAADSEFDLPPISLPNSFIGTRNSSGYSNLACFGLIHNIQTKLLDSTTQEALGSDAIGTNSKDTPSLKLRFQPESEVVYLTTSALDESYSQSDFAILNEKTGQLLCQMKNLGCHFETLPSTAELNHELAAERKMYIYVDVTVAGPKNICNAVSTLLSTAKIYLQHPETTQIEKYAEYQNPHFLRFDKAPRSMIVESEQSHAIDSTNEYSLGIDIDARDDNRLQPKLHKKVTKILNSLTRGQNLKRIEASIKIITPLLQHQAEALDFIAQRELGPIPDEYSLWTLQRYENQICYQHRISGHKRGDSPTECGGGILADDMGLGKTLTVLASIMQTSKEAEDFFDNSPRDFEHDKNFKYKVRSKSTLVIVQTSLLIDGWREEIAKHCRGYVNINIYHGRGRETSRKPLIEADIVLSTYDTISAESLDPESPVYGIEWFRLVLDEAHRIRNMKTKLFRAMSQLSANIRWCLTGTPIQNSLDDLAALVSFIRSSPLDELPVFRKYIINPLLKEKDEGAVNLRTLLDSICLRRTKKLLNLPSIVEIYRPVYFSFEENSLYDSTRREEIQAVKQQDSQGRNKKGYFGIFQLQLQLRRLCNHGTFLKRCSSISQTDTQFDPEQALGLLQEKNESKCHYCSVEIEGFGSSVIHRGRFTTCGHLLCFDCVSVYRNSLITDKDDIHSRCSLCAQILINNVCFADEVGNKRKAHSLTSSSKFESTGIASKMKELLKDVNRNQTGGKSIIFSCWTTSLDLVGHHLKLCGLPFERIDGSCTRAQRYDVLQRYTTDENIRILIMTTGTGAEGLNITVANYVYILEPQWNPMVEAQAIARVQRIGQNRDVKIFRYIVEDTVEKGIQARQSRKLDYARMGWTGDQLELPGDSTTASNGR</sequence>
<dbReference type="Gene3D" id="3.40.50.300">
    <property type="entry name" value="P-loop containing nucleotide triphosphate hydrolases"/>
    <property type="match status" value="1"/>
</dbReference>
<dbReference type="SUPFAM" id="SSF52540">
    <property type="entry name" value="P-loop containing nucleoside triphosphate hydrolases"/>
    <property type="match status" value="2"/>
</dbReference>
<evidence type="ECO:0000259" key="10">
    <source>
        <dbReference type="PROSITE" id="PS51192"/>
    </source>
</evidence>
<dbReference type="CDD" id="cd18793">
    <property type="entry name" value="SF2_C_SNF"/>
    <property type="match status" value="1"/>
</dbReference>
<gene>
    <name evidence="12" type="ORF">EAE97_004467</name>
</gene>
<keyword evidence="5" id="KW-0862">Zinc</keyword>
<dbReference type="RefSeq" id="XP_038734423.1">
    <property type="nucleotide sequence ID" value="XM_038874979.1"/>
</dbReference>
<dbReference type="EMBL" id="RCSW01000007">
    <property type="protein sequence ID" value="KAF7947218.1"/>
    <property type="molecule type" value="Genomic_DNA"/>
</dbReference>
<dbReference type="InterPro" id="IPR049730">
    <property type="entry name" value="SNF2/RAD54-like_C"/>
</dbReference>
<evidence type="ECO:0000256" key="8">
    <source>
        <dbReference type="SAM" id="MobiDB-lite"/>
    </source>
</evidence>
<feature type="domain" description="Helicase ATP-binding" evidence="10">
    <location>
        <begin position="373"/>
        <end position="551"/>
    </location>
</feature>
<keyword evidence="13" id="KW-1185">Reference proteome</keyword>
<keyword evidence="6" id="KW-0067">ATP-binding</keyword>
<dbReference type="InterPro" id="IPR001650">
    <property type="entry name" value="Helicase_C-like"/>
</dbReference>
<evidence type="ECO:0000256" key="2">
    <source>
        <dbReference type="ARBA" id="ARBA00022741"/>
    </source>
</evidence>
<dbReference type="PROSITE" id="PS00518">
    <property type="entry name" value="ZF_RING_1"/>
    <property type="match status" value="1"/>
</dbReference>
<evidence type="ECO:0000256" key="3">
    <source>
        <dbReference type="ARBA" id="ARBA00022771"/>
    </source>
</evidence>
<dbReference type="InterPro" id="IPR001841">
    <property type="entry name" value="Znf_RING"/>
</dbReference>
<evidence type="ECO:0000259" key="11">
    <source>
        <dbReference type="PROSITE" id="PS51194"/>
    </source>
</evidence>
<dbReference type="GO" id="GO:0016787">
    <property type="term" value="F:hydrolase activity"/>
    <property type="evidence" value="ECO:0007669"/>
    <property type="project" value="UniProtKB-KW"/>
</dbReference>
<feature type="region of interest" description="Disordered" evidence="8">
    <location>
        <begin position="1"/>
        <end position="64"/>
    </location>
</feature>
<dbReference type="PROSITE" id="PS51194">
    <property type="entry name" value="HELICASE_CTER"/>
    <property type="match status" value="1"/>
</dbReference>
<dbReference type="InterPro" id="IPR027417">
    <property type="entry name" value="P-loop_NTPase"/>
</dbReference>
<dbReference type="PROSITE" id="PS51192">
    <property type="entry name" value="HELICASE_ATP_BIND_1"/>
    <property type="match status" value="1"/>
</dbReference>
<feature type="domain" description="Helicase C-terminal" evidence="11">
    <location>
        <begin position="780"/>
        <end position="939"/>
    </location>
</feature>
<dbReference type="SMART" id="SM00490">
    <property type="entry name" value="HELICc"/>
    <property type="match status" value="1"/>
</dbReference>
<dbReference type="PANTHER" id="PTHR45626">
    <property type="entry name" value="TRANSCRIPTION TERMINATION FACTOR 2-RELATED"/>
    <property type="match status" value="1"/>
</dbReference>
<dbReference type="PANTHER" id="PTHR45626:SF52">
    <property type="entry name" value="SINGLE-STRANDED DNA-DEPENDENT ATPASE (EUROFUNG)"/>
    <property type="match status" value="1"/>
</dbReference>
<name>A0A9P5IU32_9HELO</name>
<dbReference type="GO" id="GO:0008270">
    <property type="term" value="F:zinc ion binding"/>
    <property type="evidence" value="ECO:0007669"/>
    <property type="project" value="UniProtKB-KW"/>
</dbReference>
<reference evidence="12 13" key="1">
    <citation type="journal article" date="2020" name="Genome Biol. Evol.">
        <title>Comparative genomics of Sclerotiniaceae.</title>
        <authorList>
            <person name="Valero Jimenez C.A."/>
            <person name="Steentjes M."/>
            <person name="Scholten O.E."/>
            <person name="Van Kan J.A.L."/>
        </authorList>
    </citation>
    <scope>NUCLEOTIDE SEQUENCE [LARGE SCALE GENOMIC DNA]</scope>
    <source>
        <strain evidence="12 13">MUCL 94</strain>
    </source>
</reference>
<dbReference type="CDD" id="cd18008">
    <property type="entry name" value="DEXDc_SHPRH-like"/>
    <property type="match status" value="1"/>
</dbReference>
<evidence type="ECO:0000256" key="4">
    <source>
        <dbReference type="ARBA" id="ARBA00022801"/>
    </source>
</evidence>
<dbReference type="Pfam" id="PF00271">
    <property type="entry name" value="Helicase_C"/>
    <property type="match status" value="1"/>
</dbReference>
<evidence type="ECO:0000313" key="13">
    <source>
        <dbReference type="Proteomes" id="UP000710849"/>
    </source>
</evidence>
<proteinExistence type="predicted"/>